<dbReference type="PANTHER" id="PTHR39585">
    <property type="entry name" value="FAD ASSEMBLY FACTOR SDHE"/>
    <property type="match status" value="1"/>
</dbReference>
<evidence type="ECO:0000256" key="4">
    <source>
        <dbReference type="ARBA" id="ARBA00022490"/>
    </source>
</evidence>
<protein>
    <recommendedName>
        <fullName evidence="3">FAD assembly factor SdhE</fullName>
    </recommendedName>
</protein>
<comment type="similarity">
    <text evidence="2">Belongs to the SdhE FAD assembly factor family.</text>
</comment>
<dbReference type="SUPFAM" id="SSF109910">
    <property type="entry name" value="YgfY-like"/>
    <property type="match status" value="1"/>
</dbReference>
<evidence type="ECO:0000313" key="7">
    <source>
        <dbReference type="EMBL" id="TCU87076.1"/>
    </source>
</evidence>
<dbReference type="Pfam" id="PF03937">
    <property type="entry name" value="Sdh5"/>
    <property type="match status" value="1"/>
</dbReference>
<keyword evidence="4" id="KW-0963">Cytoplasm</keyword>
<name>A0A377Q6M6_9NEIS</name>
<keyword evidence="9" id="KW-1185">Reference proteome</keyword>
<evidence type="ECO:0000313" key="6">
    <source>
        <dbReference type="EMBL" id="STQ90408.1"/>
    </source>
</evidence>
<dbReference type="Proteomes" id="UP000295794">
    <property type="component" value="Unassembled WGS sequence"/>
</dbReference>
<dbReference type="AlphaFoldDB" id="A0A377Q6M6"/>
<evidence type="ECO:0000313" key="9">
    <source>
        <dbReference type="Proteomes" id="UP000295794"/>
    </source>
</evidence>
<dbReference type="RefSeq" id="WP_115226733.1">
    <property type="nucleotide sequence ID" value="NZ_CAWOLO010000005.1"/>
</dbReference>
<evidence type="ECO:0000256" key="2">
    <source>
        <dbReference type="ARBA" id="ARBA00008571"/>
    </source>
</evidence>
<dbReference type="OrthoDB" id="9180899at2"/>
<evidence type="ECO:0000313" key="8">
    <source>
        <dbReference type="Proteomes" id="UP000255108"/>
    </source>
</evidence>
<dbReference type="EMBL" id="SMBT01000005">
    <property type="protein sequence ID" value="TCU87076.1"/>
    <property type="molecule type" value="Genomic_DNA"/>
</dbReference>
<dbReference type="Gene3D" id="1.10.150.250">
    <property type="entry name" value="Flavinator of succinate dehydrogenase"/>
    <property type="match status" value="1"/>
</dbReference>
<evidence type="ECO:0000256" key="1">
    <source>
        <dbReference type="ARBA" id="ARBA00004496"/>
    </source>
</evidence>
<accession>A0A377Q6M6</accession>
<keyword evidence="5" id="KW-0143">Chaperone</keyword>
<organism evidence="6 8">
    <name type="scientific">Iodobacter fluviatilis</name>
    <dbReference type="NCBI Taxonomy" id="537"/>
    <lineage>
        <taxon>Bacteria</taxon>
        <taxon>Pseudomonadati</taxon>
        <taxon>Pseudomonadota</taxon>
        <taxon>Betaproteobacteria</taxon>
        <taxon>Neisseriales</taxon>
        <taxon>Chitinibacteraceae</taxon>
        <taxon>Iodobacter</taxon>
    </lineage>
</organism>
<comment type="subcellular location">
    <subcellularLocation>
        <location evidence="1">Cytoplasm</location>
    </subcellularLocation>
</comment>
<dbReference type="InterPro" id="IPR050531">
    <property type="entry name" value="SdhE_FAD_assembly_factor"/>
</dbReference>
<dbReference type="GO" id="GO:0006105">
    <property type="term" value="P:succinate metabolic process"/>
    <property type="evidence" value="ECO:0007669"/>
    <property type="project" value="TreeGrafter"/>
</dbReference>
<dbReference type="InterPro" id="IPR036714">
    <property type="entry name" value="SDH_sf"/>
</dbReference>
<dbReference type="GO" id="GO:0005737">
    <property type="term" value="C:cytoplasm"/>
    <property type="evidence" value="ECO:0007669"/>
    <property type="project" value="UniProtKB-SubCell"/>
</dbReference>
<dbReference type="EMBL" id="UGHR01000001">
    <property type="protein sequence ID" value="STQ90408.1"/>
    <property type="molecule type" value="Genomic_DNA"/>
</dbReference>
<reference evidence="7 9" key="2">
    <citation type="submission" date="2019-03" db="EMBL/GenBank/DDBJ databases">
        <title>Genomic Encyclopedia of Type Strains, Phase IV (KMG-IV): sequencing the most valuable type-strain genomes for metagenomic binning, comparative biology and taxonomic classification.</title>
        <authorList>
            <person name="Goeker M."/>
        </authorList>
    </citation>
    <scope>NUCLEOTIDE SEQUENCE [LARGE SCALE GENOMIC DNA]</scope>
    <source>
        <strain evidence="7 9">DSM 3764</strain>
    </source>
</reference>
<evidence type="ECO:0000256" key="5">
    <source>
        <dbReference type="ARBA" id="ARBA00023186"/>
    </source>
</evidence>
<dbReference type="Proteomes" id="UP000255108">
    <property type="component" value="Unassembled WGS sequence"/>
</dbReference>
<dbReference type="InterPro" id="IPR005631">
    <property type="entry name" value="SDH"/>
</dbReference>
<proteinExistence type="inferred from homology"/>
<dbReference type="PANTHER" id="PTHR39585:SF1">
    <property type="entry name" value="FAD ASSEMBLY FACTOR SDHE"/>
    <property type="match status" value="1"/>
</dbReference>
<evidence type="ECO:0000256" key="3">
    <source>
        <dbReference type="ARBA" id="ARBA00019418"/>
    </source>
</evidence>
<sequence>MDAIELKRIIWRSRRGLLEVDLQLECFVKEVLPTLSGTDLILFQDLLLLSDNDLLDYLNCKAECPDERLRPMLEQVRSAQRQAVQTETPGAI</sequence>
<reference evidence="6 8" key="1">
    <citation type="submission" date="2018-06" db="EMBL/GenBank/DDBJ databases">
        <authorList>
            <consortium name="Pathogen Informatics"/>
            <person name="Doyle S."/>
        </authorList>
    </citation>
    <scope>NUCLEOTIDE SEQUENCE [LARGE SCALE GENOMIC DNA]</scope>
    <source>
        <strain evidence="6 8">NCTC11159</strain>
    </source>
</reference>
<gene>
    <name evidence="7" type="ORF">EV682_105201</name>
    <name evidence="6" type="ORF">NCTC11159_01472</name>
</gene>